<dbReference type="PANTHER" id="PTHR46832:SF1">
    <property type="entry name" value="5'-METHYLTHIOADENOSINE_S-ADENOSYLHOMOCYSTEINE NUCLEOSIDASE"/>
    <property type="match status" value="1"/>
</dbReference>
<dbReference type="GO" id="GO:0019509">
    <property type="term" value="P:L-methionine salvage from methylthioadenosine"/>
    <property type="evidence" value="ECO:0007669"/>
    <property type="project" value="UniProtKB-UniPathway"/>
</dbReference>
<dbReference type="GO" id="GO:0019284">
    <property type="term" value="P:L-methionine salvage from S-adenosylmethionine"/>
    <property type="evidence" value="ECO:0007669"/>
    <property type="project" value="TreeGrafter"/>
</dbReference>
<dbReference type="CDD" id="cd09008">
    <property type="entry name" value="MTAN"/>
    <property type="match status" value="1"/>
</dbReference>
<proteinExistence type="predicted"/>
<dbReference type="PANTHER" id="PTHR46832">
    <property type="entry name" value="5'-METHYLTHIOADENOSINE/S-ADENOSYLHOMOCYSTEINE NUCLEOSIDASE"/>
    <property type="match status" value="1"/>
</dbReference>
<dbReference type="KEGG" id="cis:CINS_0195"/>
<gene>
    <name evidence="7" type="primary">pfs</name>
    <name evidence="7" type="ORF">CINS_0195</name>
</gene>
<dbReference type="GO" id="GO:0008930">
    <property type="term" value="F:methylthioadenosine nucleosidase activity"/>
    <property type="evidence" value="ECO:0007669"/>
    <property type="project" value="InterPro"/>
</dbReference>
<evidence type="ECO:0000313" key="8">
    <source>
        <dbReference type="Proteomes" id="UP000031163"/>
    </source>
</evidence>
<dbReference type="SUPFAM" id="SSF53167">
    <property type="entry name" value="Purine and uridine phosphorylases"/>
    <property type="match status" value="1"/>
</dbReference>
<dbReference type="HOGENOM" id="CLU_031248_2_0_7"/>
<protein>
    <recommendedName>
        <fullName evidence="2">adenosylhomocysteine nucleosidase</fullName>
        <ecNumber evidence="2">3.2.2.9</ecNumber>
    </recommendedName>
</protein>
<dbReference type="GeneID" id="74431016"/>
<sequence>MKIAILGAMPEEITPLLETLKEYEQIDYANNTYYLAQYKNHELVIAYSKIGKVNSTLSATILIEKFKAEIVLFTGVAGAFNPNLEIGDLIYATKLVQYDLDITAFGHPLGFVPGNEIFVKTDDKLNALALKVANELEIKIQAGIIATGDEFICDENKKTKIREIFNADACEMEGASVALVCDALKIPCLILRSMSDKAGEKAEFDFDEFVEKSAKISANFVLKICDKL</sequence>
<dbReference type="Proteomes" id="UP000031163">
    <property type="component" value="Chromosome"/>
</dbReference>
<keyword evidence="4 7" id="KW-0378">Hydrolase</keyword>
<dbReference type="RefSeq" id="WP_039649087.1">
    <property type="nucleotide sequence ID" value="NZ_CP007770.1"/>
</dbReference>
<dbReference type="InterPro" id="IPR035994">
    <property type="entry name" value="Nucleoside_phosphorylase_sf"/>
</dbReference>
<accession>A0A0A8H2S6</accession>
<evidence type="ECO:0000259" key="6">
    <source>
        <dbReference type="Pfam" id="PF01048"/>
    </source>
</evidence>
<dbReference type="InterPro" id="IPR010049">
    <property type="entry name" value="MTA_SAH_Nsdase"/>
</dbReference>
<dbReference type="GO" id="GO:0005829">
    <property type="term" value="C:cytosol"/>
    <property type="evidence" value="ECO:0007669"/>
    <property type="project" value="TreeGrafter"/>
</dbReference>
<dbReference type="InterPro" id="IPR000845">
    <property type="entry name" value="Nucleoside_phosphorylase_d"/>
</dbReference>
<keyword evidence="7" id="KW-0326">Glycosidase</keyword>
<dbReference type="GO" id="GO:0009164">
    <property type="term" value="P:nucleoside catabolic process"/>
    <property type="evidence" value="ECO:0007669"/>
    <property type="project" value="InterPro"/>
</dbReference>
<dbReference type="STRING" id="1031564.CINS_0195"/>
<dbReference type="EC" id="3.2.2.9" evidence="2"/>
<evidence type="ECO:0000256" key="1">
    <source>
        <dbReference type="ARBA" id="ARBA00004945"/>
    </source>
</evidence>
<dbReference type="NCBIfam" id="TIGR01704">
    <property type="entry name" value="MTA_SAH-Nsdase"/>
    <property type="match status" value="1"/>
</dbReference>
<evidence type="ECO:0000256" key="2">
    <source>
        <dbReference type="ARBA" id="ARBA00011974"/>
    </source>
</evidence>
<reference evidence="7 8" key="1">
    <citation type="journal article" date="2014" name="Genome Biol. Evol.">
        <title>Comparative Genomics of the Campylobacter lari Group.</title>
        <authorList>
            <person name="Miller W.G."/>
            <person name="Yee E."/>
            <person name="Chapman M.H."/>
            <person name="Smith T.P."/>
            <person name="Bono J.L."/>
            <person name="Huynh S."/>
            <person name="Parker C.T."/>
            <person name="Vandamme P."/>
            <person name="Luong K."/>
            <person name="Korlach J."/>
        </authorList>
    </citation>
    <scope>NUCLEOTIDE SEQUENCE [LARGE SCALE GENOMIC DNA]</scope>
    <source>
        <strain evidence="7 8">NCTC 12927</strain>
    </source>
</reference>
<dbReference type="UniPathway" id="UPA00904">
    <property type="reaction ID" value="UER00871"/>
</dbReference>
<evidence type="ECO:0000256" key="5">
    <source>
        <dbReference type="ARBA" id="ARBA00023167"/>
    </source>
</evidence>
<dbReference type="EMBL" id="CP007770">
    <property type="protein sequence ID" value="AJC87199.1"/>
    <property type="molecule type" value="Genomic_DNA"/>
</dbReference>
<keyword evidence="3" id="KW-0028">Amino-acid biosynthesis</keyword>
<dbReference type="Gene3D" id="3.40.50.1580">
    <property type="entry name" value="Nucleoside phosphorylase domain"/>
    <property type="match status" value="1"/>
</dbReference>
<organism evidence="7 8">
    <name type="scientific">Campylobacter insulaenigrae NCTC 12927</name>
    <dbReference type="NCBI Taxonomy" id="1031564"/>
    <lineage>
        <taxon>Bacteria</taxon>
        <taxon>Pseudomonadati</taxon>
        <taxon>Campylobacterota</taxon>
        <taxon>Epsilonproteobacteria</taxon>
        <taxon>Campylobacterales</taxon>
        <taxon>Campylobacteraceae</taxon>
        <taxon>Campylobacter</taxon>
    </lineage>
</organism>
<feature type="domain" description="Nucleoside phosphorylase" evidence="6">
    <location>
        <begin position="2"/>
        <end position="224"/>
    </location>
</feature>
<dbReference type="GO" id="GO:0008782">
    <property type="term" value="F:adenosylhomocysteine nucleosidase activity"/>
    <property type="evidence" value="ECO:0007669"/>
    <property type="project" value="UniProtKB-EC"/>
</dbReference>
<comment type="pathway">
    <text evidence="1">Amino-acid biosynthesis; L-methionine biosynthesis via salvage pathway; S-methyl-5-thio-alpha-D-ribose 1-phosphate from S-methyl-5'-thioadenosine (hydrolase route): step 1/2.</text>
</comment>
<dbReference type="Pfam" id="PF01048">
    <property type="entry name" value="PNP_UDP_1"/>
    <property type="match status" value="1"/>
</dbReference>
<keyword evidence="5" id="KW-0486">Methionine biosynthesis</keyword>
<evidence type="ECO:0000256" key="4">
    <source>
        <dbReference type="ARBA" id="ARBA00022801"/>
    </source>
</evidence>
<dbReference type="NCBIfam" id="NF004079">
    <property type="entry name" value="PRK05584.1"/>
    <property type="match status" value="1"/>
</dbReference>
<evidence type="ECO:0000256" key="3">
    <source>
        <dbReference type="ARBA" id="ARBA00022605"/>
    </source>
</evidence>
<name>A0A0A8H2S6_9BACT</name>
<evidence type="ECO:0000313" key="7">
    <source>
        <dbReference type="EMBL" id="AJC87199.1"/>
    </source>
</evidence>
<dbReference type="AlphaFoldDB" id="A0A0A8H2S6"/>